<keyword evidence="1" id="KW-0812">Transmembrane</keyword>
<evidence type="ECO:0000313" key="2">
    <source>
        <dbReference type="EMBL" id="CAF2105287.1"/>
    </source>
</evidence>
<keyword evidence="1" id="KW-0472">Membrane</keyword>
<name>A0A816U9I2_BRANA</name>
<keyword evidence="1" id="KW-1133">Transmembrane helix</keyword>
<accession>A0A816U9I2</accession>
<organism evidence="2">
    <name type="scientific">Brassica napus</name>
    <name type="common">Rape</name>
    <dbReference type="NCBI Taxonomy" id="3708"/>
    <lineage>
        <taxon>Eukaryota</taxon>
        <taxon>Viridiplantae</taxon>
        <taxon>Streptophyta</taxon>
        <taxon>Embryophyta</taxon>
        <taxon>Tracheophyta</taxon>
        <taxon>Spermatophyta</taxon>
        <taxon>Magnoliopsida</taxon>
        <taxon>eudicotyledons</taxon>
        <taxon>Gunneridae</taxon>
        <taxon>Pentapetalae</taxon>
        <taxon>rosids</taxon>
        <taxon>malvids</taxon>
        <taxon>Brassicales</taxon>
        <taxon>Brassicaceae</taxon>
        <taxon>Brassiceae</taxon>
        <taxon>Brassica</taxon>
    </lineage>
</organism>
<dbReference type="Proteomes" id="UP001295469">
    <property type="component" value="Chromosome C08"/>
</dbReference>
<feature type="transmembrane region" description="Helical" evidence="1">
    <location>
        <begin position="45"/>
        <end position="66"/>
    </location>
</feature>
<feature type="transmembrane region" description="Helical" evidence="1">
    <location>
        <begin position="12"/>
        <end position="33"/>
    </location>
</feature>
<gene>
    <name evidence="2" type="ORF">DARMORV10_C08P01240.1</name>
</gene>
<dbReference type="AlphaFoldDB" id="A0A816U9I2"/>
<evidence type="ECO:0000256" key="1">
    <source>
        <dbReference type="SAM" id="Phobius"/>
    </source>
</evidence>
<dbReference type="EMBL" id="HG994372">
    <property type="protein sequence ID" value="CAF2105287.1"/>
    <property type="molecule type" value="Genomic_DNA"/>
</dbReference>
<reference evidence="2" key="1">
    <citation type="submission" date="2021-01" db="EMBL/GenBank/DDBJ databases">
        <authorList>
            <consortium name="Genoscope - CEA"/>
            <person name="William W."/>
        </authorList>
    </citation>
    <scope>NUCLEOTIDE SEQUENCE</scope>
</reference>
<protein>
    <submittedName>
        <fullName evidence="2">(rape) hypothetical protein</fullName>
    </submittedName>
</protein>
<sequence length="108" mass="12304">MKDRATGCAHGFGFFFFAGSSVAVRAILLIHVIDVKFCLEQRLLLLQVKLSFYSFLFLPMFLCIFAKGEPGYLSTPCHELASTLIQKQLQDSVTMRDRSEMAQLRQQH</sequence>
<proteinExistence type="predicted"/>